<keyword evidence="4" id="KW-0560">Oxidoreductase</keyword>
<dbReference type="EMBL" id="JABTTQ020001040">
    <property type="protein sequence ID" value="KAK6136388.1"/>
    <property type="molecule type" value="Genomic_DNA"/>
</dbReference>
<comment type="caution">
    <text evidence="7">The sequence shown here is derived from an EMBL/GenBank/DDBJ whole genome shotgun (WGS) entry which is preliminary data.</text>
</comment>
<dbReference type="Proteomes" id="UP001318860">
    <property type="component" value="Unassembled WGS sequence"/>
</dbReference>
<dbReference type="PANTHER" id="PTHR38011">
    <property type="entry name" value="DIHYDROFOLATE REDUCTASE FAMILY PROTEIN (AFU_ORTHOLOGUE AFUA_8G06820)"/>
    <property type="match status" value="1"/>
</dbReference>
<dbReference type="InterPro" id="IPR050765">
    <property type="entry name" value="Riboflavin_Biosynth_HTPR"/>
</dbReference>
<dbReference type="SUPFAM" id="SSF53597">
    <property type="entry name" value="Dihydrofolate reductase-like"/>
    <property type="match status" value="1"/>
</dbReference>
<keyword evidence="3" id="KW-0521">NADP</keyword>
<dbReference type="Gene3D" id="3.40.430.10">
    <property type="entry name" value="Dihydrofolate Reductase, subunit A"/>
    <property type="match status" value="1"/>
</dbReference>
<dbReference type="InterPro" id="IPR011549">
    <property type="entry name" value="RibD_C"/>
</dbReference>
<evidence type="ECO:0000256" key="3">
    <source>
        <dbReference type="ARBA" id="ARBA00022857"/>
    </source>
</evidence>
<dbReference type="Pfam" id="PF08719">
    <property type="entry name" value="NADAR"/>
    <property type="match status" value="1"/>
</dbReference>
<dbReference type="InterPro" id="IPR004794">
    <property type="entry name" value="Eubact_RibD"/>
</dbReference>
<evidence type="ECO:0000256" key="4">
    <source>
        <dbReference type="ARBA" id="ARBA00023002"/>
    </source>
</evidence>
<evidence type="ECO:0000259" key="6">
    <source>
        <dbReference type="PROSITE" id="PS51747"/>
    </source>
</evidence>
<dbReference type="EC" id="1.1.1.193" evidence="2"/>
<dbReference type="InterPro" id="IPR037238">
    <property type="entry name" value="YbiA-like_sf"/>
</dbReference>
<dbReference type="InterPro" id="IPR002125">
    <property type="entry name" value="CMP_dCMP_dom"/>
</dbReference>
<dbReference type="InterPro" id="IPR002734">
    <property type="entry name" value="RibDG_C"/>
</dbReference>
<dbReference type="CDD" id="cd15457">
    <property type="entry name" value="NADAR"/>
    <property type="match status" value="1"/>
</dbReference>
<keyword evidence="5" id="KW-0511">Multifunctional enzyme</keyword>
<name>A0ABR0VMB2_REHGL</name>
<dbReference type="NCBIfam" id="TIGR00227">
    <property type="entry name" value="ribD_Cterm"/>
    <property type="match status" value="1"/>
</dbReference>
<evidence type="ECO:0000256" key="1">
    <source>
        <dbReference type="ARBA" id="ARBA00004910"/>
    </source>
</evidence>
<dbReference type="InterPro" id="IPR024072">
    <property type="entry name" value="DHFR-like_dom_sf"/>
</dbReference>
<dbReference type="SUPFAM" id="SSF53927">
    <property type="entry name" value="Cytidine deaminase-like"/>
    <property type="match status" value="1"/>
</dbReference>
<evidence type="ECO:0000313" key="7">
    <source>
        <dbReference type="EMBL" id="KAK6136388.1"/>
    </source>
</evidence>
<keyword evidence="8" id="KW-1185">Reference proteome</keyword>
<evidence type="ECO:0000256" key="2">
    <source>
        <dbReference type="ARBA" id="ARBA00013173"/>
    </source>
</evidence>
<evidence type="ECO:0000256" key="5">
    <source>
        <dbReference type="ARBA" id="ARBA00023268"/>
    </source>
</evidence>
<dbReference type="SUPFAM" id="SSF143990">
    <property type="entry name" value="YbiA-like"/>
    <property type="match status" value="1"/>
</dbReference>
<proteinExistence type="predicted"/>
<dbReference type="Pfam" id="PF01872">
    <property type="entry name" value="RibD_C"/>
    <property type="match status" value="1"/>
</dbReference>
<dbReference type="InterPro" id="IPR016193">
    <property type="entry name" value="Cytidine_deaminase-like"/>
</dbReference>
<dbReference type="Gene3D" id="3.40.140.10">
    <property type="entry name" value="Cytidine Deaminase, domain 2"/>
    <property type="match status" value="1"/>
</dbReference>
<reference evidence="7 8" key="1">
    <citation type="journal article" date="2021" name="Comput. Struct. Biotechnol. J.">
        <title>De novo genome assembly of the potent medicinal plant Rehmannia glutinosa using nanopore technology.</title>
        <authorList>
            <person name="Ma L."/>
            <person name="Dong C."/>
            <person name="Song C."/>
            <person name="Wang X."/>
            <person name="Zheng X."/>
            <person name="Niu Y."/>
            <person name="Chen S."/>
            <person name="Feng W."/>
        </authorList>
    </citation>
    <scope>NUCLEOTIDE SEQUENCE [LARGE SCALE GENOMIC DNA]</scope>
    <source>
        <strain evidence="7">DH-2019</strain>
    </source>
</reference>
<sequence length="640" mass="69332">MAFTLAPLNFTSSVTCRANPTSSSSFSPSSLAFDAAYIKRAAELADKSAGSTAPHPNFGCVIATTSGSGERVVVGEGYLYAQGTTPAELQAVEAAGERCRGATAYLNMEPNHCLGDQAAVSALVQAGIARVVIGIRHPLQHLRGKAVRAFKGEGMLVDVLGEDLQCKTIETQLIFLCIELCASMVWSPIIYLVYAVGVVVLLDIDELAYSRIQEGLKSCLLVNAPLLYRAACRVPFSVLKYAMTLDGKIAASSGHASWISSKTSRTRVFEFRGRSDAVIVGGNTVRRDNPRLTARNGGGHLLQRIVMSTSLDLPEVANLWDVTEVPTMVATQRGAKRSFQKFLASKGVEVVEFEILNPKVVTEYLYDRGCLSVLWECGGTLAASAISSGVIHKVHAFVAPKIIGGKNAPSPVGELGMVEMSQALELIDVHYEQVGPDMLVSGFLHPVPDLTPVIPSVDETFAIDPNVSPYEASIIFFYKTWDPYGAFSNFSLHPIQMPDENGDCYSWPSVEHYYQAHKFVGLDDPVAKKCLEEIKNAKSPEEAARLGRKTQRQRPDLVSLFDLCYLNGLMKFGAAILLGEIGLGFSSPHDLFWGGGRDGEGLNYLGRLLMQLRSELLADSASNSDSKTLGQEKNEVQKLP</sequence>
<comment type="pathway">
    <text evidence="1">Cofactor biosynthesis; riboflavin biosynthesis; 5-amino-6-(D-ribitylamino)uracil from GTP: step 3/4.</text>
</comment>
<dbReference type="PROSITE" id="PS51747">
    <property type="entry name" value="CYT_DCMP_DEAMINASES_2"/>
    <property type="match status" value="1"/>
</dbReference>
<dbReference type="Gene3D" id="1.10.357.40">
    <property type="entry name" value="YbiA-like"/>
    <property type="match status" value="1"/>
</dbReference>
<dbReference type="PANTHER" id="PTHR38011:SF7">
    <property type="entry name" value="2,5-DIAMINO-6-RIBOSYLAMINO-4(3H)-PYRIMIDINONE 5'-PHOSPHATE REDUCTASE"/>
    <property type="match status" value="1"/>
</dbReference>
<dbReference type="NCBIfam" id="TIGR02464">
    <property type="entry name" value="ribofla_fusion"/>
    <property type="match status" value="1"/>
</dbReference>
<dbReference type="InterPro" id="IPR012816">
    <property type="entry name" value="NADAR"/>
</dbReference>
<accession>A0ABR0VMB2</accession>
<evidence type="ECO:0000313" key="8">
    <source>
        <dbReference type="Proteomes" id="UP001318860"/>
    </source>
</evidence>
<feature type="domain" description="CMP/dCMP-type deaminase" evidence="6">
    <location>
        <begin position="33"/>
        <end position="146"/>
    </location>
</feature>
<organism evidence="7 8">
    <name type="scientific">Rehmannia glutinosa</name>
    <name type="common">Chinese foxglove</name>
    <dbReference type="NCBI Taxonomy" id="99300"/>
    <lineage>
        <taxon>Eukaryota</taxon>
        <taxon>Viridiplantae</taxon>
        <taxon>Streptophyta</taxon>
        <taxon>Embryophyta</taxon>
        <taxon>Tracheophyta</taxon>
        <taxon>Spermatophyta</taxon>
        <taxon>Magnoliopsida</taxon>
        <taxon>eudicotyledons</taxon>
        <taxon>Gunneridae</taxon>
        <taxon>Pentapetalae</taxon>
        <taxon>asterids</taxon>
        <taxon>lamiids</taxon>
        <taxon>Lamiales</taxon>
        <taxon>Orobanchaceae</taxon>
        <taxon>Rehmannieae</taxon>
        <taxon>Rehmannia</taxon>
    </lineage>
</organism>
<protein>
    <recommendedName>
        <fullName evidence="2">5-amino-6-(5-phosphoribosylamino)uracil reductase</fullName>
        <ecNumber evidence="2">1.1.1.193</ecNumber>
    </recommendedName>
</protein>
<dbReference type="NCBIfam" id="TIGR00326">
    <property type="entry name" value="eubact_ribD"/>
    <property type="match status" value="1"/>
</dbReference>
<gene>
    <name evidence="7" type="ORF">DH2020_029878</name>
</gene>